<evidence type="ECO:0000313" key="2">
    <source>
        <dbReference type="Proteomes" id="UP001286589"/>
    </source>
</evidence>
<dbReference type="EMBL" id="JAWJAC010000015">
    <property type="protein sequence ID" value="MDV2864950.1"/>
    <property type="molecule type" value="Genomic_DNA"/>
</dbReference>
<dbReference type="InterPro" id="IPR045604">
    <property type="entry name" value="DUF6453"/>
</dbReference>
<protein>
    <submittedName>
        <fullName evidence="1">DUF6453 family protein</fullName>
    </submittedName>
</protein>
<dbReference type="Proteomes" id="UP001286589">
    <property type="component" value="Unassembled WGS sequence"/>
</dbReference>
<dbReference type="AlphaFoldDB" id="A0AB35RSF5"/>
<organism evidence="1 2">
    <name type="scientific">Phytobacter ursingii</name>
    <dbReference type="NCBI Taxonomy" id="1972431"/>
    <lineage>
        <taxon>Bacteria</taxon>
        <taxon>Pseudomonadati</taxon>
        <taxon>Pseudomonadota</taxon>
        <taxon>Gammaproteobacteria</taxon>
        <taxon>Enterobacterales</taxon>
        <taxon>Enterobacteriaceae</taxon>
        <taxon>Phytobacter</taxon>
    </lineage>
</organism>
<comment type="caution">
    <text evidence="1">The sequence shown here is derived from an EMBL/GenBank/DDBJ whole genome shotgun (WGS) entry which is preliminary data.</text>
</comment>
<accession>A0AB35RSF5</accession>
<gene>
    <name evidence="1" type="ORF">R0H02_21100</name>
</gene>
<sequence>MPTGLLIDLNDGRPMVITAGMRAAIYVADVSSAAGRFTIPGGISAGDQFIWMIDEPVNMYFSGAILHVNFVRSVQVSGNQIWCVRGSSNVQQNNTEVVMAGQIWKISGASQSSNTGLLIADSTDFTIIPTGATVGSCIYYDTITFTGTWTIPSNGVVFAYWDNAGVVLERYGNKLYCKKYNDSAVGDPGDGTVTIRVAVFANVRPQPGPGLNFFNAAGECTFSTASKPLIIQSLYSPSESFQAVNGMIMISTNGWYSNSGNGKGYYMTRRKGLRMSGGNVMVARGSYWGQNYTDYAFNNQNGVLSQLIPVIPNFY</sequence>
<reference evidence="1 2" key="1">
    <citation type="submission" date="2023-10" db="EMBL/GenBank/DDBJ databases">
        <title>Phytobacter spp. The emergence of a new genus of hospital-origin enterobacteria encoding carbapenemases in Argentina.</title>
        <authorList>
            <person name="Vay C."/>
            <person name="Almuzara M."/>
            <person name="Traglia G.M."/>
            <person name="Campos J."/>
        </authorList>
    </citation>
    <scope>NUCLEOTIDE SEQUENCE [LARGE SCALE GENOMIC DNA]</scope>
    <source>
        <strain evidence="1 2">CVMA36</strain>
    </source>
</reference>
<proteinExistence type="predicted"/>
<name>A0AB35RSF5_9ENTR</name>
<keyword evidence="2" id="KW-1185">Reference proteome</keyword>
<evidence type="ECO:0000313" key="1">
    <source>
        <dbReference type="EMBL" id="MDV2864950.1"/>
    </source>
</evidence>
<dbReference type="Pfam" id="PF20051">
    <property type="entry name" value="DUF6453"/>
    <property type="match status" value="1"/>
</dbReference>
<dbReference type="RefSeq" id="WP_317101613.1">
    <property type="nucleotide sequence ID" value="NZ_JAWJAC010000015.1"/>
</dbReference>